<dbReference type="EMBL" id="FPKU01000001">
    <property type="protein sequence ID" value="SFZ83304.1"/>
    <property type="molecule type" value="Genomic_DNA"/>
</dbReference>
<dbReference type="Pfam" id="PF01315">
    <property type="entry name" value="Ald_Xan_dh_C"/>
    <property type="match status" value="1"/>
</dbReference>
<gene>
    <name evidence="5" type="ORF">SAMN02983003_1570</name>
</gene>
<dbReference type="SUPFAM" id="SSF54665">
    <property type="entry name" value="CO dehydrogenase molybdoprotein N-domain-like"/>
    <property type="match status" value="1"/>
</dbReference>
<keyword evidence="2" id="KW-0560">Oxidoreductase</keyword>
<dbReference type="Gene3D" id="3.90.1170.50">
    <property type="entry name" value="Aldehyde oxidase/xanthine dehydrogenase, a/b hammerhead"/>
    <property type="match status" value="1"/>
</dbReference>
<evidence type="ECO:0000256" key="1">
    <source>
        <dbReference type="ARBA" id="ARBA00022505"/>
    </source>
</evidence>
<proteinExistence type="predicted"/>
<evidence type="ECO:0000256" key="3">
    <source>
        <dbReference type="SAM" id="MobiDB-lite"/>
    </source>
</evidence>
<evidence type="ECO:0000313" key="5">
    <source>
        <dbReference type="EMBL" id="SFZ83304.1"/>
    </source>
</evidence>
<dbReference type="PANTHER" id="PTHR11908:SF132">
    <property type="entry name" value="ALDEHYDE OXIDASE 1-RELATED"/>
    <property type="match status" value="1"/>
</dbReference>
<organism evidence="5 6">
    <name type="scientific">Devosia enhydra</name>
    <dbReference type="NCBI Taxonomy" id="665118"/>
    <lineage>
        <taxon>Bacteria</taxon>
        <taxon>Pseudomonadati</taxon>
        <taxon>Pseudomonadota</taxon>
        <taxon>Alphaproteobacteria</taxon>
        <taxon>Hyphomicrobiales</taxon>
        <taxon>Devosiaceae</taxon>
        <taxon>Devosia</taxon>
    </lineage>
</organism>
<reference evidence="5 6" key="1">
    <citation type="submission" date="2016-11" db="EMBL/GenBank/DDBJ databases">
        <authorList>
            <person name="Jaros S."/>
            <person name="Januszkiewicz K."/>
            <person name="Wedrychowicz H."/>
        </authorList>
    </citation>
    <scope>NUCLEOTIDE SEQUENCE [LARGE SCALE GENOMIC DNA]</scope>
    <source>
        <strain evidence="5 6">ATCC 23634</strain>
    </source>
</reference>
<dbReference type="InterPro" id="IPR037165">
    <property type="entry name" value="AldOxase/xan_DH_Mopterin-bd_sf"/>
</dbReference>
<dbReference type="GO" id="GO:0016491">
    <property type="term" value="F:oxidoreductase activity"/>
    <property type="evidence" value="ECO:0007669"/>
    <property type="project" value="UniProtKB-KW"/>
</dbReference>
<dbReference type="InterPro" id="IPR000674">
    <property type="entry name" value="Ald_Oxase/Xan_DH_a/b"/>
</dbReference>
<dbReference type="AlphaFoldDB" id="A0A1K2HWC2"/>
<dbReference type="InterPro" id="IPR008274">
    <property type="entry name" value="AldOxase/xan_DH_MoCoBD1"/>
</dbReference>
<dbReference type="SMART" id="SM01008">
    <property type="entry name" value="Ald_Xan_dh_C"/>
    <property type="match status" value="1"/>
</dbReference>
<dbReference type="Proteomes" id="UP000183447">
    <property type="component" value="Unassembled WGS sequence"/>
</dbReference>
<accession>A0A1K2HWC2</accession>
<evidence type="ECO:0000259" key="4">
    <source>
        <dbReference type="SMART" id="SM01008"/>
    </source>
</evidence>
<keyword evidence="6" id="KW-1185">Reference proteome</keyword>
<name>A0A1K2HWC2_9HYPH</name>
<dbReference type="RefSeq" id="WP_084603319.1">
    <property type="nucleotide sequence ID" value="NZ_FPKU01000001.1"/>
</dbReference>
<evidence type="ECO:0000256" key="2">
    <source>
        <dbReference type="ARBA" id="ARBA00023002"/>
    </source>
</evidence>
<dbReference type="InterPro" id="IPR016208">
    <property type="entry name" value="Ald_Oxase/xanthine_DH-like"/>
</dbReference>
<feature type="region of interest" description="Disordered" evidence="3">
    <location>
        <begin position="1"/>
        <end position="22"/>
    </location>
</feature>
<dbReference type="SUPFAM" id="SSF56003">
    <property type="entry name" value="Molybdenum cofactor-binding domain"/>
    <property type="match status" value="1"/>
</dbReference>
<keyword evidence="1" id="KW-0500">Molybdenum</keyword>
<dbReference type="InterPro" id="IPR046867">
    <property type="entry name" value="AldOxase/xan_DH_MoCoBD2"/>
</dbReference>
<dbReference type="GO" id="GO:0005506">
    <property type="term" value="F:iron ion binding"/>
    <property type="evidence" value="ECO:0007669"/>
    <property type="project" value="InterPro"/>
</dbReference>
<dbReference type="Gene3D" id="3.30.365.10">
    <property type="entry name" value="Aldehyde oxidase/xanthine dehydrogenase, molybdopterin binding domain"/>
    <property type="match status" value="4"/>
</dbReference>
<dbReference type="Pfam" id="PF20256">
    <property type="entry name" value="MoCoBD_2"/>
    <property type="match status" value="1"/>
</dbReference>
<dbReference type="Pfam" id="PF02738">
    <property type="entry name" value="MoCoBD_1"/>
    <property type="match status" value="1"/>
</dbReference>
<dbReference type="OrthoDB" id="9763985at2"/>
<sequence>MAPFPSPGDPGDHRQPLPSAWPNDSYPVLRHVGDKLFRHIGKPIERKEDQRLVTGKGRFSDDFSLPGQTFAAMVRSPHAHARIRGIDASAALAMPGVLAVVTGQDLLDAGLVPVPHNPVPSTRYDVKLTAPGGGKPFIGPHLLLPVDKARHVGEAVAMVIAETAAQAADAAEQVEVDYEELPFVVETAKAFAPGAPAVWDEVADNVFIDSTYGDEEATDRAFAEADHVVKARFHIPRVTAVTMEPRAALGAFDAETGRFTLWAGSGGAVRQKRELSEVLGIRPSALRVLSFDVGGNFGARNRVYVEFGLVLFASRLVGRPVKYTATRSEAFLTDYQGRDLLTTVELALDKSGKFLALRADNVSNVGMRCVSLSPLSKGSGLITGSYVIPHATLRARAVFTNTMCTQAYRSSGRPEVTYAIERIVDIAARKLGFDPFALRRMNLVPPEAMPYRNAVDSTYDSGTYEANMDRVLELAGWADLPERRAAAKRRGRLLGFGFANYVESSIGTPKERSEITVKADGSIAVVIGTQPSGQGHETSFAQVVADMLEVPVAQVNIVLGDTDIVSVGGGSHSGRSMRHAGTVMALASDRLIEEALTRGATVFDVPREQMAYRDGRVVAEGTNLALDLFELAERTEADFGPLASVADNEMHTPVFPNGAAVCEVEIDPETGLVEITRYTSVDDVGRCINPLIVHGQTHGGIAQGVGQAMWELSYVDPDTGQPLAGSFMDYGMPRADGLPSFTAEIAEVISPTNPLGIKAGGEGGTTPALATVTLAVLDALRPLGVSDIKMPVTPLNVWTAIQKAKSNPNTDPEAWQE</sequence>
<dbReference type="STRING" id="665118.SAMN02983003_1570"/>
<protein>
    <submittedName>
        <fullName evidence="5">Carbon-monoxide dehydrogenase large subunit</fullName>
    </submittedName>
</protein>
<dbReference type="InterPro" id="IPR036856">
    <property type="entry name" value="Ald_Oxase/Xan_DH_a/b_sf"/>
</dbReference>
<evidence type="ECO:0000313" key="6">
    <source>
        <dbReference type="Proteomes" id="UP000183447"/>
    </source>
</evidence>
<feature type="domain" description="Aldehyde oxidase/xanthine dehydrogenase a/b hammerhead" evidence="4">
    <location>
        <begin position="54"/>
        <end position="182"/>
    </location>
</feature>
<dbReference type="PANTHER" id="PTHR11908">
    <property type="entry name" value="XANTHINE DEHYDROGENASE"/>
    <property type="match status" value="1"/>
</dbReference>